<dbReference type="PROSITE" id="PS00523">
    <property type="entry name" value="SULFATASE_1"/>
    <property type="match status" value="1"/>
</dbReference>
<protein>
    <submittedName>
        <fullName evidence="5">Arylsulfatase</fullName>
        <ecNumber evidence="5">3.1.6.-</ecNumber>
    </submittedName>
</protein>
<dbReference type="EMBL" id="ACKS01000081">
    <property type="protein sequence ID" value="EFA43402.1"/>
    <property type="molecule type" value="Genomic_DNA"/>
</dbReference>
<dbReference type="Gene3D" id="3.40.720.10">
    <property type="entry name" value="Alkaline Phosphatase, subunit A"/>
    <property type="match status" value="1"/>
</dbReference>
<feature type="modified residue" description="3-oxoalanine (Ser)" evidence="3">
    <location>
        <position position="71"/>
    </location>
</feature>
<evidence type="ECO:0000259" key="4">
    <source>
        <dbReference type="Pfam" id="PF00884"/>
    </source>
</evidence>
<dbReference type="PANTHER" id="PTHR46615:SF1">
    <property type="entry name" value="ARYLSULFATASE K"/>
    <property type="match status" value="1"/>
</dbReference>
<dbReference type="AlphaFoldDB" id="D1PYY6"/>
<dbReference type="eggNOG" id="COG3119">
    <property type="taxonomic scope" value="Bacteria"/>
</dbReference>
<dbReference type="GO" id="GO:0004065">
    <property type="term" value="F:arylsulfatase activity"/>
    <property type="evidence" value="ECO:0007669"/>
    <property type="project" value="TreeGrafter"/>
</dbReference>
<name>D1PYY6_9BACT</name>
<evidence type="ECO:0000256" key="2">
    <source>
        <dbReference type="ARBA" id="ARBA00022801"/>
    </source>
</evidence>
<accession>D1PYY6</accession>
<dbReference type="Pfam" id="PF00884">
    <property type="entry name" value="Sulfatase"/>
    <property type="match status" value="1"/>
</dbReference>
<organism evidence="5 6">
    <name type="scientific">Hallella bergensis DSM 17361</name>
    <dbReference type="NCBI Taxonomy" id="585502"/>
    <lineage>
        <taxon>Bacteria</taxon>
        <taxon>Pseudomonadati</taxon>
        <taxon>Bacteroidota</taxon>
        <taxon>Bacteroidia</taxon>
        <taxon>Bacteroidales</taxon>
        <taxon>Prevotellaceae</taxon>
        <taxon>Hallella</taxon>
    </lineage>
</organism>
<dbReference type="GO" id="GO:0015024">
    <property type="term" value="F:glucuronate-2-sulfatase activity"/>
    <property type="evidence" value="ECO:0007669"/>
    <property type="project" value="TreeGrafter"/>
</dbReference>
<evidence type="ECO:0000256" key="3">
    <source>
        <dbReference type="PIRSR" id="PIRSR600917-52"/>
    </source>
</evidence>
<sequence>MVKTMYLLGGVSLIPTAAMSQRPNIIYVMTDQQTATAMSCAGNKELATPTMDKLAGHGVRFENAYCVLPLSGPSRSSMFTGYMPSEIGMQENETPLPDSLRNRTLGNMMKDAGYDCAYAGKWHVNTNSLPDKEAFGFKNLHGHDDNGLAESVVNYMRNRDRKKPFFLVASFNSPHGICEYARHQNPPFGEITELDINKCPQLPSNFHVNPYDATALAYEKVQNHRLYPSLDYTPDDWRRYLNAYYRLTEQTDSEIGKIVDEIDRQKLWDNTVIIFTSDHGDGAAQHQWNQKTVLYESVVNIPYIICLPKGKNAGRVMPQLVSNGIDLMPTVCDFAGIEIPAHCKGQSVRALAEQGEAKAPGRDYVVSETVFAQTAGTIGWMVRTKKFKYVLYDTGRYREQLYDMENDRGEMRNLALDARYQEVVKTHRKLLAEWMKAHPSRLTRMKNKYIPKD</sequence>
<gene>
    <name evidence="5" type="ORF">HMPREF0645_2171</name>
</gene>
<dbReference type="InterPro" id="IPR024607">
    <property type="entry name" value="Sulfatase_CS"/>
</dbReference>
<dbReference type="InterPro" id="IPR000917">
    <property type="entry name" value="Sulfatase_N"/>
</dbReference>
<dbReference type="RefSeq" id="WP_007174274.1">
    <property type="nucleotide sequence ID" value="NZ_GG704781.1"/>
</dbReference>
<comment type="caution">
    <text evidence="5">The sequence shown here is derived from an EMBL/GenBank/DDBJ whole genome shotgun (WGS) entry which is preliminary data.</text>
</comment>
<evidence type="ECO:0000256" key="1">
    <source>
        <dbReference type="ARBA" id="ARBA00008779"/>
    </source>
</evidence>
<dbReference type="SUPFAM" id="SSF53649">
    <property type="entry name" value="Alkaline phosphatase-like"/>
    <property type="match status" value="1"/>
</dbReference>
<dbReference type="HOGENOM" id="CLU_006332_9_2_10"/>
<dbReference type="InterPro" id="IPR017850">
    <property type="entry name" value="Alkaline_phosphatase_core_sf"/>
</dbReference>
<feature type="domain" description="Sulfatase N-terminal" evidence="4">
    <location>
        <begin position="23"/>
        <end position="337"/>
    </location>
</feature>
<dbReference type="InterPro" id="IPR051849">
    <property type="entry name" value="GAG-degrading_sulfatase"/>
</dbReference>
<comment type="PTM">
    <text evidence="3">The conversion to 3-oxoalanine (also known as C-formylglycine, FGly), of a serine or cysteine residue in prokaryotes and of a cysteine residue in eukaryotes, is critical for catalytic activity.</text>
</comment>
<reference evidence="5 6" key="1">
    <citation type="submission" date="2009-10" db="EMBL/GenBank/DDBJ databases">
        <authorList>
            <person name="Qin X."/>
            <person name="Bachman B."/>
            <person name="Battles P."/>
            <person name="Bell A."/>
            <person name="Bess C."/>
            <person name="Bickham C."/>
            <person name="Chaboub L."/>
            <person name="Chen D."/>
            <person name="Coyle M."/>
            <person name="Deiros D.R."/>
            <person name="Dinh H."/>
            <person name="Forbes L."/>
            <person name="Fowler G."/>
            <person name="Francisco L."/>
            <person name="Fu Q."/>
            <person name="Gubbala S."/>
            <person name="Hale W."/>
            <person name="Han Y."/>
            <person name="Hemphill L."/>
            <person name="Highlander S.K."/>
            <person name="Hirani K."/>
            <person name="Hogues M."/>
            <person name="Jackson L."/>
            <person name="Jakkamsetti A."/>
            <person name="Javaid M."/>
            <person name="Jiang H."/>
            <person name="Korchina V."/>
            <person name="Kovar C."/>
            <person name="Lara F."/>
            <person name="Lee S."/>
            <person name="Mata R."/>
            <person name="Mathew T."/>
            <person name="Moen C."/>
            <person name="Morales K."/>
            <person name="Munidasa M."/>
            <person name="Nazareth L."/>
            <person name="Ngo R."/>
            <person name="Nguyen L."/>
            <person name="Okwuonu G."/>
            <person name="Ongeri F."/>
            <person name="Patil S."/>
            <person name="Petrosino J."/>
            <person name="Pham C."/>
            <person name="Pham P."/>
            <person name="Pu L.-L."/>
            <person name="Puazo M."/>
            <person name="Raj R."/>
            <person name="Reid J."/>
            <person name="Rouhana J."/>
            <person name="Saada N."/>
            <person name="Shang Y."/>
            <person name="Simmons D."/>
            <person name="Thornton R."/>
            <person name="Warren J."/>
            <person name="Weissenberger G."/>
            <person name="Zhang J."/>
            <person name="Zhang L."/>
            <person name="Zhou C."/>
            <person name="Zhu D."/>
            <person name="Muzny D."/>
            <person name="Worley K."/>
            <person name="Gibbs R."/>
        </authorList>
    </citation>
    <scope>NUCLEOTIDE SEQUENCE [LARGE SCALE GENOMIC DNA]</scope>
    <source>
        <strain evidence="5 6">DSM 17361</strain>
    </source>
</reference>
<comment type="similarity">
    <text evidence="1">Belongs to the sulfatase family.</text>
</comment>
<proteinExistence type="inferred from homology"/>
<dbReference type="OrthoDB" id="9765065at2"/>
<evidence type="ECO:0000313" key="5">
    <source>
        <dbReference type="EMBL" id="EFA43402.1"/>
    </source>
</evidence>
<dbReference type="PANTHER" id="PTHR46615">
    <property type="entry name" value="ARYLSULFATASE K"/>
    <property type="match status" value="1"/>
</dbReference>
<keyword evidence="2 5" id="KW-0378">Hydrolase</keyword>
<dbReference type="EC" id="3.1.6.-" evidence="5"/>
<evidence type="ECO:0000313" key="6">
    <source>
        <dbReference type="Proteomes" id="UP000003160"/>
    </source>
</evidence>
<keyword evidence="6" id="KW-1185">Reference proteome</keyword>
<dbReference type="Proteomes" id="UP000003160">
    <property type="component" value="Unassembled WGS sequence"/>
</dbReference>